<feature type="region of interest" description="Disordered" evidence="2">
    <location>
        <begin position="102"/>
        <end position="165"/>
    </location>
</feature>
<feature type="compositionally biased region" description="Low complexity" evidence="2">
    <location>
        <begin position="110"/>
        <end position="124"/>
    </location>
</feature>
<evidence type="ECO:0000313" key="4">
    <source>
        <dbReference type="WBParaSite" id="PSU_v2.g3210.t1"/>
    </source>
</evidence>
<feature type="compositionally biased region" description="Polar residues" evidence="2">
    <location>
        <begin position="9"/>
        <end position="20"/>
    </location>
</feature>
<dbReference type="Proteomes" id="UP000887577">
    <property type="component" value="Unplaced"/>
</dbReference>
<name>A0A914YSS7_9BILA</name>
<evidence type="ECO:0000256" key="1">
    <source>
        <dbReference type="SAM" id="Coils"/>
    </source>
</evidence>
<dbReference type="AlphaFoldDB" id="A0A914YSS7"/>
<sequence>MSYGVAAASHQTFDDNSGNKITEEESSEKPLPQRRMAHDNTVEKAEINSNLEHTQNPRNDTTKVAEDKERQELVKMDNSSSTTMSLLAATYSSSEILKDETVVNLDEEPSSPTVSTSSSRVSTRYNGQVSKDYGKPSKKYTFRPKKKNSNNNNPIQKRKNSLRQNWKLLNQRKAEKRERLRLEAEKLKDIELNDIIETVVRKPVLPSPLPLNTDSEDTGYIKGKYHFRNVKRPLNYHPDALQAWNAKHEEEKEKIEQQKLLEFKEEKKMTDLLRKKNNKAKKMKLLNEKDIKNGYTLTTNETFVKAATSQNSNNETDTDDVKIVKVVTKPKANSSPTSSKFRINLEEFISDEREKRKKEFRVLHPASRSNRPPVVCFPSSSIRRAPLHTLPVIRKKSSIICAGASQSEKPFTDDCFTFIPCSTSSSSTSSSTVTVPPPKPPIYSTTSKRVSFKKKELSELGSESDVQETVADECFRSVPCSTPSTVSSATSSLVYNNQSKFITTSQSNTFAKPSPPGTVFEAAVPFTDDCFKSVPCSSSVSTVHMNPQTTITAPISNQPTFIPQFSTIPATTLASIATPPLQSSEYQTITIPPSMLPPPGTPLQIVFVLPNGAAQISNNNNANISSPPIVIPQQPSTIPLSSSPTDVKPIKSEIK</sequence>
<reference evidence="4" key="1">
    <citation type="submission" date="2022-11" db="UniProtKB">
        <authorList>
            <consortium name="WormBaseParasite"/>
        </authorList>
    </citation>
    <scope>IDENTIFICATION</scope>
</reference>
<feature type="region of interest" description="Disordered" evidence="2">
    <location>
        <begin position="633"/>
        <end position="655"/>
    </location>
</feature>
<evidence type="ECO:0000313" key="3">
    <source>
        <dbReference type="Proteomes" id="UP000887577"/>
    </source>
</evidence>
<keyword evidence="3" id="KW-1185">Reference proteome</keyword>
<evidence type="ECO:0000256" key="2">
    <source>
        <dbReference type="SAM" id="MobiDB-lite"/>
    </source>
</evidence>
<feature type="compositionally biased region" description="Basic and acidic residues" evidence="2">
    <location>
        <begin position="60"/>
        <end position="75"/>
    </location>
</feature>
<feature type="compositionally biased region" description="Basic residues" evidence="2">
    <location>
        <begin position="136"/>
        <end position="148"/>
    </location>
</feature>
<proteinExistence type="predicted"/>
<feature type="compositionally biased region" description="Basic and acidic residues" evidence="2">
    <location>
        <begin position="36"/>
        <end position="46"/>
    </location>
</feature>
<feature type="compositionally biased region" description="Polar residues" evidence="2">
    <location>
        <begin position="47"/>
        <end position="59"/>
    </location>
</feature>
<feature type="coiled-coil region" evidence="1">
    <location>
        <begin position="241"/>
        <end position="289"/>
    </location>
</feature>
<accession>A0A914YSS7</accession>
<organism evidence="3 4">
    <name type="scientific">Panagrolaimus superbus</name>
    <dbReference type="NCBI Taxonomy" id="310955"/>
    <lineage>
        <taxon>Eukaryota</taxon>
        <taxon>Metazoa</taxon>
        <taxon>Ecdysozoa</taxon>
        <taxon>Nematoda</taxon>
        <taxon>Chromadorea</taxon>
        <taxon>Rhabditida</taxon>
        <taxon>Tylenchina</taxon>
        <taxon>Panagrolaimomorpha</taxon>
        <taxon>Panagrolaimoidea</taxon>
        <taxon>Panagrolaimidae</taxon>
        <taxon>Panagrolaimus</taxon>
    </lineage>
</organism>
<keyword evidence="1" id="KW-0175">Coiled coil</keyword>
<feature type="region of interest" description="Disordered" evidence="2">
    <location>
        <begin position="1"/>
        <end position="82"/>
    </location>
</feature>
<protein>
    <submittedName>
        <fullName evidence="4">Uncharacterized protein</fullName>
    </submittedName>
</protein>
<dbReference type="WBParaSite" id="PSU_v2.g3210.t1">
    <property type="protein sequence ID" value="PSU_v2.g3210.t1"/>
    <property type="gene ID" value="PSU_v2.g3210"/>
</dbReference>